<keyword evidence="2" id="KW-0012">Acyltransferase</keyword>
<dbReference type="Pfam" id="PF13302">
    <property type="entry name" value="Acetyltransf_3"/>
    <property type="match status" value="1"/>
</dbReference>
<accession>A0ABX0UJD9</accession>
<dbReference type="CDD" id="cd04301">
    <property type="entry name" value="NAT_SF"/>
    <property type="match status" value="1"/>
</dbReference>
<dbReference type="RefSeq" id="WP_167269975.1">
    <property type="nucleotide sequence ID" value="NZ_JAASQJ010000002.1"/>
</dbReference>
<dbReference type="EMBL" id="JAASQJ010000002">
    <property type="protein sequence ID" value="NIJ53123.1"/>
    <property type="molecule type" value="Genomic_DNA"/>
</dbReference>
<proteinExistence type="predicted"/>
<dbReference type="SUPFAM" id="SSF55729">
    <property type="entry name" value="Acyl-CoA N-acyltransferases (Nat)"/>
    <property type="match status" value="1"/>
</dbReference>
<dbReference type="Proteomes" id="UP001179181">
    <property type="component" value="Unassembled WGS sequence"/>
</dbReference>
<keyword evidence="2" id="KW-0808">Transferase</keyword>
<dbReference type="Gene3D" id="3.40.630.30">
    <property type="match status" value="1"/>
</dbReference>
<reference evidence="2 3" key="1">
    <citation type="submission" date="2020-03" db="EMBL/GenBank/DDBJ databases">
        <title>Genomic Encyclopedia of Type Strains, Phase IV (KMG-IV): sequencing the most valuable type-strain genomes for metagenomic binning, comparative biology and taxonomic classification.</title>
        <authorList>
            <person name="Goeker M."/>
        </authorList>
    </citation>
    <scope>NUCLEOTIDE SEQUENCE [LARGE SCALE GENOMIC DNA]</scope>
    <source>
        <strain evidence="2 3">DSM 102865</strain>
    </source>
</reference>
<dbReference type="PROSITE" id="PS51186">
    <property type="entry name" value="GNAT"/>
    <property type="match status" value="1"/>
</dbReference>
<dbReference type="PANTHER" id="PTHR43792">
    <property type="entry name" value="GNAT FAMILY, PUTATIVE (AFU_ORTHOLOGUE AFUA_3G00765)-RELATED-RELATED"/>
    <property type="match status" value="1"/>
</dbReference>
<comment type="caution">
    <text evidence="2">The sequence shown here is derived from an EMBL/GenBank/DDBJ whole genome shotgun (WGS) entry which is preliminary data.</text>
</comment>
<dbReference type="InterPro" id="IPR000182">
    <property type="entry name" value="GNAT_dom"/>
</dbReference>
<keyword evidence="3" id="KW-1185">Reference proteome</keyword>
<dbReference type="InterPro" id="IPR016181">
    <property type="entry name" value="Acyl_CoA_acyltransferase"/>
</dbReference>
<dbReference type="GO" id="GO:0008999">
    <property type="term" value="F:protein-N-terminal-alanine acetyltransferase activity"/>
    <property type="evidence" value="ECO:0007669"/>
    <property type="project" value="UniProtKB-EC"/>
</dbReference>
<feature type="domain" description="N-acetyltransferase" evidence="1">
    <location>
        <begin position="18"/>
        <end position="185"/>
    </location>
</feature>
<sequence length="186" mass="21681">MKKEFHPFPEIETERLYLHALRAQEAQNMYLLRSNQQAMEFIGKPLLRSVEEAEELIYGYQRNLKELIGITWSVSRKASSGLIGTIGFHKIDWPNHRAEIGYMLHPDYWGKGFMIEAVGAVLNYGFDQIGLHSVEAKIHPNNGVSRNLLIKFQFLKEGYFRENFFDNGIFWDTEVYSLLKSGYLEK</sequence>
<evidence type="ECO:0000259" key="1">
    <source>
        <dbReference type="PROSITE" id="PS51186"/>
    </source>
</evidence>
<protein>
    <submittedName>
        <fullName evidence="2">Ribosomal-protein-alanine N-acetyltransferase</fullName>
        <ecNumber evidence="2">2.3.1.267</ecNumber>
    </submittedName>
</protein>
<dbReference type="InterPro" id="IPR051531">
    <property type="entry name" value="N-acetyltransferase"/>
</dbReference>
<evidence type="ECO:0000313" key="2">
    <source>
        <dbReference type="EMBL" id="NIJ53123.1"/>
    </source>
</evidence>
<evidence type="ECO:0000313" key="3">
    <source>
        <dbReference type="Proteomes" id="UP001179181"/>
    </source>
</evidence>
<gene>
    <name evidence="2" type="ORF">FHS68_002293</name>
</gene>
<dbReference type="EC" id="2.3.1.267" evidence="2"/>
<organism evidence="2 3">
    <name type="scientific">Dyadobacter arcticus</name>
    <dbReference type="NCBI Taxonomy" id="1078754"/>
    <lineage>
        <taxon>Bacteria</taxon>
        <taxon>Pseudomonadati</taxon>
        <taxon>Bacteroidota</taxon>
        <taxon>Cytophagia</taxon>
        <taxon>Cytophagales</taxon>
        <taxon>Spirosomataceae</taxon>
        <taxon>Dyadobacter</taxon>
    </lineage>
</organism>
<name>A0ABX0UJD9_9BACT</name>